<reference evidence="2" key="1">
    <citation type="submission" date="2020-02" db="EMBL/GenBank/DDBJ databases">
        <authorList>
            <person name="Meier V. D."/>
        </authorList>
    </citation>
    <scope>NUCLEOTIDE SEQUENCE</scope>
    <source>
        <strain evidence="2">AVDCRST_MAG40</strain>
    </source>
</reference>
<feature type="region of interest" description="Disordered" evidence="1">
    <location>
        <begin position="1"/>
        <end position="134"/>
    </location>
</feature>
<sequence>EGGRTCRRAARAAAAGGAGGRGRPGRDAAHRGALPADFAAPGQGRGAPPHGARGLPHRRAGGERRGGAALRPAGLPARGGARLARRRRREPRPHARPARHLPDRGVPHHGGARPPRDGHLQAQRPPARPARDHRRLGAGARARLLGHRVDGVLLARAPRLRAGRGRGGGAPHRAARAARHPRALVPAAQRARRARPRDRLGRGRDRGAGEHGGDRPRRLQHHRLPGHERAAGARRARRGERPRAGNRAPPHRDRDLLRPARRRHLHAPHEPVGRGRVPRLRRAARVHPPALPAAARLALGRGAGADHPPRRARRAHAPQDHGGLRGRARGARAPLARDGRHRRRGALLVARAGDLRAGAGGAGGASVPRVQVPQHGHRRRVAARRPRGAERLPRPAPLQAAQRPPHHPARRLFAAVEPRRAAAALERAARRDVARGPAAAPPVRGGALRGPPLPPARHEAGDHGAVAGGRPQPDHRLRGGGAARAELHPPLVDLEGPLDPRAHHPGRGAHGRGAL</sequence>
<feature type="non-terminal residue" evidence="2">
    <location>
        <position position="515"/>
    </location>
</feature>
<organism evidence="2">
    <name type="scientific">uncultured Gemmatimonadaceae bacterium</name>
    <dbReference type="NCBI Taxonomy" id="246130"/>
    <lineage>
        <taxon>Bacteria</taxon>
        <taxon>Pseudomonadati</taxon>
        <taxon>Gemmatimonadota</taxon>
        <taxon>Gemmatimonadia</taxon>
        <taxon>Gemmatimonadales</taxon>
        <taxon>Gemmatimonadaceae</taxon>
        <taxon>environmental samples</taxon>
    </lineage>
</organism>
<dbReference type="AlphaFoldDB" id="A0A6J4M740"/>
<dbReference type="EC" id="2.7.8.6" evidence="2"/>
<feature type="non-terminal residue" evidence="2">
    <location>
        <position position="1"/>
    </location>
</feature>
<feature type="compositionally biased region" description="Basic and acidic residues" evidence="1">
    <location>
        <begin position="197"/>
        <end position="217"/>
    </location>
</feature>
<protein>
    <submittedName>
        <fullName evidence="2">Undecaprenyl-phosphate galactosephosphotransferase</fullName>
        <ecNumber evidence="2">2.7.8.6</ecNumber>
    </submittedName>
</protein>
<feature type="compositionally biased region" description="Basic residues" evidence="1">
    <location>
        <begin position="1"/>
        <end position="10"/>
    </location>
</feature>
<feature type="compositionally biased region" description="Basic residues" evidence="1">
    <location>
        <begin position="173"/>
        <end position="182"/>
    </location>
</feature>
<keyword evidence="2" id="KW-0808">Transferase</keyword>
<feature type="compositionally biased region" description="Low complexity" evidence="1">
    <location>
        <begin position="435"/>
        <end position="450"/>
    </location>
</feature>
<feature type="region of interest" description="Disordered" evidence="1">
    <location>
        <begin position="427"/>
        <end position="515"/>
    </location>
</feature>
<feature type="region of interest" description="Disordered" evidence="1">
    <location>
        <begin position="356"/>
        <end position="408"/>
    </location>
</feature>
<feature type="region of interest" description="Disordered" evidence="1">
    <location>
        <begin position="301"/>
        <end position="339"/>
    </location>
</feature>
<evidence type="ECO:0000313" key="2">
    <source>
        <dbReference type="EMBL" id="CAA9351586.1"/>
    </source>
</evidence>
<proteinExistence type="predicted"/>
<dbReference type="EMBL" id="CADCTX010000806">
    <property type="protein sequence ID" value="CAA9351586.1"/>
    <property type="molecule type" value="Genomic_DNA"/>
</dbReference>
<accession>A0A6J4M740</accession>
<feature type="compositionally biased region" description="Basic residues" evidence="1">
    <location>
        <begin position="375"/>
        <end position="386"/>
    </location>
</feature>
<gene>
    <name evidence="2" type="ORF">AVDCRST_MAG40-2933</name>
</gene>
<evidence type="ECO:0000256" key="1">
    <source>
        <dbReference type="SAM" id="MobiDB-lite"/>
    </source>
</evidence>
<feature type="region of interest" description="Disordered" evidence="1">
    <location>
        <begin position="161"/>
        <end position="279"/>
    </location>
</feature>
<feature type="compositionally biased region" description="Low complexity" evidence="1">
    <location>
        <begin position="67"/>
        <end position="82"/>
    </location>
</feature>
<feature type="compositionally biased region" description="Basic residues" evidence="1">
    <location>
        <begin position="83"/>
        <end position="99"/>
    </location>
</feature>
<feature type="compositionally biased region" description="Basic residues" evidence="1">
    <location>
        <begin position="503"/>
        <end position="515"/>
    </location>
</feature>
<dbReference type="GO" id="GO:0047360">
    <property type="term" value="F:undecaprenyl-phosphate galactose phosphotransferase activity"/>
    <property type="evidence" value="ECO:0007669"/>
    <property type="project" value="UniProtKB-EC"/>
</dbReference>
<name>A0A6J4M740_9BACT</name>